<comment type="caution">
    <text evidence="2">The sequence shown here is derived from an EMBL/GenBank/DDBJ whole genome shotgun (WGS) entry which is preliminary data.</text>
</comment>
<evidence type="ECO:0000313" key="3">
    <source>
        <dbReference type="Proteomes" id="UP000829196"/>
    </source>
</evidence>
<evidence type="ECO:0000313" key="2">
    <source>
        <dbReference type="EMBL" id="KAI0497236.1"/>
    </source>
</evidence>
<feature type="region of interest" description="Disordered" evidence="1">
    <location>
        <begin position="209"/>
        <end position="265"/>
    </location>
</feature>
<feature type="compositionally biased region" description="Low complexity" evidence="1">
    <location>
        <begin position="245"/>
        <end position="260"/>
    </location>
</feature>
<sequence>MVEDHQHTHSYSPTVHLNPHLSLPTVLPAKYVVNQGIPPSIASIAAIYNLPHPPHASNLQLPTPFLGANSISIANGRSLPIQHSPRVSRVRVSQIHLLSYLHTSLATSLLPRRVLTFPLQIRHMLLHSIHITPHHHHRKQVHLLILTLLTPTHIITRIRCSQNTVDHLDQQSFNPSRPPTHKIRDMIKNKYDAPYLSWKKIPKEKEYLGRESTPRTHQHQADHQWVDEKAKKAHDDFIRTRESRQSTGEGSSSGSSQISEYHTWPDVVGGKQRGRVYSRQPAVWPPETMIPDGLVYAARIFRRSTDGYHVLSVGNDDTEHLIDAA</sequence>
<accession>A0A8T3AL12</accession>
<proteinExistence type="predicted"/>
<keyword evidence="3" id="KW-1185">Reference proteome</keyword>
<protein>
    <submittedName>
        <fullName evidence="2">Uncharacterized protein</fullName>
    </submittedName>
</protein>
<dbReference type="EMBL" id="JAGYWB010000015">
    <property type="protein sequence ID" value="KAI0497236.1"/>
    <property type="molecule type" value="Genomic_DNA"/>
</dbReference>
<feature type="compositionally biased region" description="Basic and acidic residues" evidence="1">
    <location>
        <begin position="209"/>
        <end position="244"/>
    </location>
</feature>
<dbReference type="Proteomes" id="UP000829196">
    <property type="component" value="Unassembled WGS sequence"/>
</dbReference>
<gene>
    <name evidence="2" type="ORF">KFK09_020459</name>
</gene>
<organism evidence="2 3">
    <name type="scientific">Dendrobium nobile</name>
    <name type="common">Orchid</name>
    <dbReference type="NCBI Taxonomy" id="94219"/>
    <lineage>
        <taxon>Eukaryota</taxon>
        <taxon>Viridiplantae</taxon>
        <taxon>Streptophyta</taxon>
        <taxon>Embryophyta</taxon>
        <taxon>Tracheophyta</taxon>
        <taxon>Spermatophyta</taxon>
        <taxon>Magnoliopsida</taxon>
        <taxon>Liliopsida</taxon>
        <taxon>Asparagales</taxon>
        <taxon>Orchidaceae</taxon>
        <taxon>Epidendroideae</taxon>
        <taxon>Malaxideae</taxon>
        <taxon>Dendrobiinae</taxon>
        <taxon>Dendrobium</taxon>
    </lineage>
</organism>
<name>A0A8T3AL12_DENNO</name>
<reference evidence="2" key="1">
    <citation type="journal article" date="2022" name="Front. Genet.">
        <title>Chromosome-Scale Assembly of the Dendrobium nobile Genome Provides Insights Into the Molecular Mechanism of the Biosynthesis of the Medicinal Active Ingredient of Dendrobium.</title>
        <authorList>
            <person name="Xu Q."/>
            <person name="Niu S.-C."/>
            <person name="Li K.-L."/>
            <person name="Zheng P.-J."/>
            <person name="Zhang X.-J."/>
            <person name="Jia Y."/>
            <person name="Liu Y."/>
            <person name="Niu Y.-X."/>
            <person name="Yu L.-H."/>
            <person name="Chen D.-F."/>
            <person name="Zhang G.-Q."/>
        </authorList>
    </citation>
    <scope>NUCLEOTIDE SEQUENCE</scope>
    <source>
        <tissue evidence="2">Leaf</tissue>
    </source>
</reference>
<dbReference type="AlphaFoldDB" id="A0A8T3AL12"/>
<evidence type="ECO:0000256" key="1">
    <source>
        <dbReference type="SAM" id="MobiDB-lite"/>
    </source>
</evidence>